<dbReference type="Proteomes" id="UP000886501">
    <property type="component" value="Unassembled WGS sequence"/>
</dbReference>
<evidence type="ECO:0000313" key="1">
    <source>
        <dbReference type="EMBL" id="KAF9646278.1"/>
    </source>
</evidence>
<reference evidence="1" key="2">
    <citation type="journal article" date="2020" name="Nat. Commun.">
        <title>Large-scale genome sequencing of mycorrhizal fungi provides insights into the early evolution of symbiotic traits.</title>
        <authorList>
            <person name="Miyauchi S."/>
            <person name="Kiss E."/>
            <person name="Kuo A."/>
            <person name="Drula E."/>
            <person name="Kohler A."/>
            <person name="Sanchez-Garcia M."/>
            <person name="Morin E."/>
            <person name="Andreopoulos B."/>
            <person name="Barry K.W."/>
            <person name="Bonito G."/>
            <person name="Buee M."/>
            <person name="Carver A."/>
            <person name="Chen C."/>
            <person name="Cichocki N."/>
            <person name="Clum A."/>
            <person name="Culley D."/>
            <person name="Crous P.W."/>
            <person name="Fauchery L."/>
            <person name="Girlanda M."/>
            <person name="Hayes R.D."/>
            <person name="Keri Z."/>
            <person name="LaButti K."/>
            <person name="Lipzen A."/>
            <person name="Lombard V."/>
            <person name="Magnuson J."/>
            <person name="Maillard F."/>
            <person name="Murat C."/>
            <person name="Nolan M."/>
            <person name="Ohm R.A."/>
            <person name="Pangilinan J."/>
            <person name="Pereira M.F."/>
            <person name="Perotto S."/>
            <person name="Peter M."/>
            <person name="Pfister S."/>
            <person name="Riley R."/>
            <person name="Sitrit Y."/>
            <person name="Stielow J.B."/>
            <person name="Szollosi G."/>
            <person name="Zifcakova L."/>
            <person name="Stursova M."/>
            <person name="Spatafora J.W."/>
            <person name="Tedersoo L."/>
            <person name="Vaario L.M."/>
            <person name="Yamada A."/>
            <person name="Yan M."/>
            <person name="Wang P."/>
            <person name="Xu J."/>
            <person name="Bruns T."/>
            <person name="Baldrian P."/>
            <person name="Vilgalys R."/>
            <person name="Dunand C."/>
            <person name="Henrissat B."/>
            <person name="Grigoriev I.V."/>
            <person name="Hibbett D."/>
            <person name="Nagy L.G."/>
            <person name="Martin F.M."/>
        </authorList>
    </citation>
    <scope>NUCLEOTIDE SEQUENCE</scope>
    <source>
        <strain evidence="1">P2</strain>
    </source>
</reference>
<dbReference type="EMBL" id="MU118063">
    <property type="protein sequence ID" value="KAF9646278.1"/>
    <property type="molecule type" value="Genomic_DNA"/>
</dbReference>
<name>A0ACB6ZA89_THEGA</name>
<protein>
    <submittedName>
        <fullName evidence="1">Uncharacterized protein</fullName>
    </submittedName>
</protein>
<sequence>MVGPLLRYDTVENGIWRGAALIVTSDAGSYYEPPPTLRFYYDHSLPAPIFRSPTRIHRAPSLATPSRRSSSNGYHSRQHSTSSSATSNSPIQDTYGKISEASPSTQVVAVTGQEIWVYCGNGGSCTFWRFMIQIPLGPREMKVMYNINNGPPIEFWVPAVDQNMRWAAYSCNGFSAGVNPDDFRGPGFRSGYDPVWADLMEKHYEEPFHMLMGGGDQLYCDAVVYEPELQDWLHTADQDTKRNYQLTEEILLAIDRFYFNHYCEIFRSGVFAKANRKIPMLNMCGEYPDDLQLSPIFRAIGSRGYFFFLLFQCFINVELDGVDDSPGRHPFACTIIGAPGPWVRFPSHTVLSYLGPQHYILMLDCRAERRKDRICSETEYLKSFERLSQLPRTVEHLVVQLGIPIAYPRLVFLESALDSKFNPLVHLGRKGSFGLSGFVNKFNAEAELLDDLVSCNDHWTASGHKRERNIFVSNLQTLARVQRIRVTFVTGDVHCAAVGFFKTLASGKKDPPIPPEQDYRYMLDITTSAIVNTPPPNGVLVMVNTLASKTHKTMHEQLTDEEMLPLFTQDTDGTPHKAKFIMGRRNWCSIRWDQNTGELLFDIRVERQKGVGETVGYACFFLSFSGPCLTV</sequence>
<gene>
    <name evidence="1" type="ORF">BDM02DRAFT_3100088</name>
</gene>
<evidence type="ECO:0000313" key="2">
    <source>
        <dbReference type="Proteomes" id="UP000886501"/>
    </source>
</evidence>
<keyword evidence="2" id="KW-1185">Reference proteome</keyword>
<reference evidence="1" key="1">
    <citation type="submission" date="2019-10" db="EMBL/GenBank/DDBJ databases">
        <authorList>
            <consortium name="DOE Joint Genome Institute"/>
            <person name="Kuo A."/>
            <person name="Miyauchi S."/>
            <person name="Kiss E."/>
            <person name="Drula E."/>
            <person name="Kohler A."/>
            <person name="Sanchez-Garcia M."/>
            <person name="Andreopoulos B."/>
            <person name="Barry K.W."/>
            <person name="Bonito G."/>
            <person name="Buee M."/>
            <person name="Carver A."/>
            <person name="Chen C."/>
            <person name="Cichocki N."/>
            <person name="Clum A."/>
            <person name="Culley D."/>
            <person name="Crous P.W."/>
            <person name="Fauchery L."/>
            <person name="Girlanda M."/>
            <person name="Hayes R."/>
            <person name="Keri Z."/>
            <person name="Labutti K."/>
            <person name="Lipzen A."/>
            <person name="Lombard V."/>
            <person name="Magnuson J."/>
            <person name="Maillard F."/>
            <person name="Morin E."/>
            <person name="Murat C."/>
            <person name="Nolan M."/>
            <person name="Ohm R."/>
            <person name="Pangilinan J."/>
            <person name="Pereira M."/>
            <person name="Perotto S."/>
            <person name="Peter M."/>
            <person name="Riley R."/>
            <person name="Sitrit Y."/>
            <person name="Stielow B."/>
            <person name="Szollosi G."/>
            <person name="Zifcakova L."/>
            <person name="Stursova M."/>
            <person name="Spatafora J.W."/>
            <person name="Tedersoo L."/>
            <person name="Vaario L.-M."/>
            <person name="Yamada A."/>
            <person name="Yan M."/>
            <person name="Wang P."/>
            <person name="Xu J."/>
            <person name="Bruns T."/>
            <person name="Baldrian P."/>
            <person name="Vilgalys R."/>
            <person name="Henrissat B."/>
            <person name="Grigoriev I.V."/>
            <person name="Hibbett D."/>
            <person name="Nagy L.G."/>
            <person name="Martin F.M."/>
        </authorList>
    </citation>
    <scope>NUCLEOTIDE SEQUENCE</scope>
    <source>
        <strain evidence="1">P2</strain>
    </source>
</reference>
<organism evidence="1 2">
    <name type="scientific">Thelephora ganbajun</name>
    <name type="common">Ganba fungus</name>
    <dbReference type="NCBI Taxonomy" id="370292"/>
    <lineage>
        <taxon>Eukaryota</taxon>
        <taxon>Fungi</taxon>
        <taxon>Dikarya</taxon>
        <taxon>Basidiomycota</taxon>
        <taxon>Agaricomycotina</taxon>
        <taxon>Agaricomycetes</taxon>
        <taxon>Thelephorales</taxon>
        <taxon>Thelephoraceae</taxon>
        <taxon>Thelephora</taxon>
    </lineage>
</organism>
<accession>A0ACB6ZA89</accession>
<proteinExistence type="predicted"/>
<comment type="caution">
    <text evidence="1">The sequence shown here is derived from an EMBL/GenBank/DDBJ whole genome shotgun (WGS) entry which is preliminary data.</text>
</comment>